<evidence type="ECO:0000313" key="2">
    <source>
        <dbReference type="EMBL" id="MPN06200.1"/>
    </source>
</evidence>
<dbReference type="PANTHER" id="PTHR33376">
    <property type="match status" value="1"/>
</dbReference>
<accession>A0A645EXK7</accession>
<dbReference type="Pfam" id="PF03480">
    <property type="entry name" value="DctP"/>
    <property type="match status" value="1"/>
</dbReference>
<comment type="caution">
    <text evidence="2">The sequence shown here is derived from an EMBL/GenBank/DDBJ whole genome shotgun (WGS) entry which is preliminary data.</text>
</comment>
<dbReference type="EMBL" id="VSSQ01052097">
    <property type="protein sequence ID" value="MPN06200.1"/>
    <property type="molecule type" value="Genomic_DNA"/>
</dbReference>
<reference evidence="2" key="1">
    <citation type="submission" date="2019-08" db="EMBL/GenBank/DDBJ databases">
        <authorList>
            <person name="Kucharzyk K."/>
            <person name="Murdoch R.W."/>
            <person name="Higgins S."/>
            <person name="Loffler F."/>
        </authorList>
    </citation>
    <scope>NUCLEOTIDE SEQUENCE</scope>
</reference>
<dbReference type="PANTHER" id="PTHR33376:SF4">
    <property type="entry name" value="SIALIC ACID-BINDING PERIPLASMIC PROTEIN SIAP"/>
    <property type="match status" value="1"/>
</dbReference>
<evidence type="ECO:0000256" key="1">
    <source>
        <dbReference type="ARBA" id="ARBA00022729"/>
    </source>
</evidence>
<organism evidence="2">
    <name type="scientific">bioreactor metagenome</name>
    <dbReference type="NCBI Taxonomy" id="1076179"/>
    <lineage>
        <taxon>unclassified sequences</taxon>
        <taxon>metagenomes</taxon>
        <taxon>ecological metagenomes</taxon>
    </lineage>
</organism>
<proteinExistence type="predicted"/>
<name>A0A645EXK7_9ZZZZ</name>
<dbReference type="NCBIfam" id="NF037995">
    <property type="entry name" value="TRAP_S1"/>
    <property type="match status" value="1"/>
</dbReference>
<dbReference type="AlphaFoldDB" id="A0A645EXK7"/>
<protein>
    <submittedName>
        <fullName evidence="2">C4-dicarboxylate-binding periplasmic protein DctP</fullName>
    </submittedName>
</protein>
<keyword evidence="1" id="KW-0732">Signal</keyword>
<sequence length="227" mass="26058">MIEADIAKMGLKILAWGEQGARELTNRIRPIRTPEDMKDIKFRVVGSPLFIDIFNQLGANPMSISWAEALTALQQGTVDGQENPYSVYLPNKIYEFQKYLTEWSYTMDPLIYVVHEDVWNEFPEDVKKVIADAAEECGWYNKHLARLGLDDGTAEKWLKEHDLCPTEPQEINPRKFVQDYGVEVSILNPEEIAAFRAQMNPVFEKWVDKIGKELVAAAEEDMANARY</sequence>
<gene>
    <name evidence="2" type="primary">dctP_14</name>
    <name evidence="2" type="ORF">SDC9_153456</name>
</gene>
<dbReference type="InterPro" id="IPR038404">
    <property type="entry name" value="TRAP_DctP_sf"/>
</dbReference>
<dbReference type="Gene3D" id="3.40.190.170">
    <property type="entry name" value="Bacterial extracellular solute-binding protein, family 7"/>
    <property type="match status" value="1"/>
</dbReference>
<dbReference type="InterPro" id="IPR018389">
    <property type="entry name" value="DctP_fam"/>
</dbReference>
<dbReference type="GO" id="GO:0055085">
    <property type="term" value="P:transmembrane transport"/>
    <property type="evidence" value="ECO:0007669"/>
    <property type="project" value="InterPro"/>
</dbReference>